<feature type="region of interest" description="Disordered" evidence="6">
    <location>
        <begin position="181"/>
        <end position="327"/>
    </location>
</feature>
<evidence type="ECO:0000256" key="2">
    <source>
        <dbReference type="ARBA" id="ARBA00022763"/>
    </source>
</evidence>
<accession>E4WYP1</accession>
<feature type="domain" description="BRCT" evidence="7">
    <location>
        <begin position="912"/>
        <end position="989"/>
    </location>
</feature>
<keyword evidence="9" id="KW-1185">Reference proteome</keyword>
<dbReference type="SMART" id="SM00292">
    <property type="entry name" value="BRCT"/>
    <property type="match status" value="4"/>
</dbReference>
<evidence type="ECO:0000256" key="4">
    <source>
        <dbReference type="ARBA" id="ARBA00023858"/>
    </source>
</evidence>
<dbReference type="PANTHER" id="PTHR23196">
    <property type="entry name" value="PAX TRANSCRIPTION ACTIVATION DOMAIN INTERACTING PROTEIN"/>
    <property type="match status" value="1"/>
</dbReference>
<keyword evidence="2" id="KW-0227">DNA damage</keyword>
<reference evidence="8" key="1">
    <citation type="journal article" date="2010" name="Science">
        <title>Plasticity of animal genome architecture unmasked by rapid evolution of a pelagic tunicate.</title>
        <authorList>
            <person name="Denoeud F."/>
            <person name="Henriet S."/>
            <person name="Mungpakdee S."/>
            <person name="Aury J.M."/>
            <person name="Da Silva C."/>
            <person name="Brinkmann H."/>
            <person name="Mikhaleva J."/>
            <person name="Olsen L.C."/>
            <person name="Jubin C."/>
            <person name="Canestro C."/>
            <person name="Bouquet J.M."/>
            <person name="Danks G."/>
            <person name="Poulain J."/>
            <person name="Campsteijn C."/>
            <person name="Adamski M."/>
            <person name="Cross I."/>
            <person name="Yadetie F."/>
            <person name="Muffato M."/>
            <person name="Louis A."/>
            <person name="Butcher S."/>
            <person name="Tsagkogeorga G."/>
            <person name="Konrad A."/>
            <person name="Singh S."/>
            <person name="Jensen M.F."/>
            <person name="Cong E.H."/>
            <person name="Eikeseth-Otteraa H."/>
            <person name="Noel B."/>
            <person name="Anthouard V."/>
            <person name="Porcel B.M."/>
            <person name="Kachouri-Lafond R."/>
            <person name="Nishino A."/>
            <person name="Ugolini M."/>
            <person name="Chourrout P."/>
            <person name="Nishida H."/>
            <person name="Aasland R."/>
            <person name="Huzurbazar S."/>
            <person name="Westhof E."/>
            <person name="Delsuc F."/>
            <person name="Lehrach H."/>
            <person name="Reinhardt R."/>
            <person name="Weissenbach J."/>
            <person name="Roy S.W."/>
            <person name="Artiguenave F."/>
            <person name="Postlethwait J.H."/>
            <person name="Manak J.R."/>
            <person name="Thompson E.M."/>
            <person name="Jaillon O."/>
            <person name="Du Pasquier L."/>
            <person name="Boudinot P."/>
            <person name="Liberles D.A."/>
            <person name="Volff J.N."/>
            <person name="Philippe H."/>
            <person name="Lenhard B."/>
            <person name="Roest Crollius H."/>
            <person name="Wincker P."/>
            <person name="Chourrout D."/>
        </authorList>
    </citation>
    <scope>NUCLEOTIDE SEQUENCE [LARGE SCALE GENOMIC DNA]</scope>
</reference>
<dbReference type="Gene3D" id="3.40.50.10190">
    <property type="entry name" value="BRCT domain"/>
    <property type="match status" value="5"/>
</dbReference>
<name>E4WYP1_OIKDI</name>
<feature type="domain" description="BRCT" evidence="7">
    <location>
        <begin position="95"/>
        <end position="184"/>
    </location>
</feature>
<sequence length="1125" mass="125241">MSYLENLTITIIGHAGDELSKKLADSVTNGGGIFDKNGVTKDTTHAILFGAQNDYLKEIEKAVENGAAVVHPRWLEVCSIHRQKVPVQPFKMMPGPSPLFSDMVFTASGLSRDDKIKLAALVTFHGGKYTRALNQKTTHLVTHKPVGEKYDRALNIESIKKITPGWVLTSAKSRVLKNTTDYDPANVIPGSEHLPDAAKKSTPANSSSTQSSVKPAIQKTPSKTKSRRKRSPNSGTENKKSSSRKTNTKKNSSSAASTPNASGNSGQKMVKVTTPATTITPSNKSAAGPVFTTAPNSTPKSPSVTTTSQSFVHQPLAPPSSSSNHKGQIIAGAPRAHIPQNPTTPTNQPQYIVVSSSSPQISGQIQIAQSSGQIVKSASDQAQIVQSVSPMIQGNTSSPHAQIMNSSHQRVLNVPVQIPVSQTGGHPQSPMFIRPVQAFPGNTIQMVTQNGTQVIHSPIQHQPPQSPQTNQPQQMMQGQMIVNQGQILSQQNIIHQGQPNMISQQVQALPSVQGQHIVVQHHPTPVQSPNTAIPVPGNTQEGVQMISNQQLASPGVKMTHQGAPMMVNQAFAREHIQSVPQYQRQNAMHPNFQNAGMHQPGLQASPRSPQVPSHARRMQKPQMLVPTTCPEEELHSSIKHEHEYFTVKNEAEISPKFLCFIGCVFYFAPDVQKICKSDDYARRFSDWKGKIQLHGEDCDTDEVKAALADQKRCVSILWVEWCLEKRKVNPPRCLLHVPTSGTAKNKLKEKFRVSTSNFQPKTKEYVNSGLQRLGIIVTKMLYKETDMLIVPKPIGQKYTTAIYHETPCVSLHWLREALLETSRAFDGGWRDDSYKVMDGSKGFLALCLSDKNEFDAKMLQAWKKPIKIEADFELRAKLKRDYHNLNQNEITSPNGPPEAKKQKITYRMTPRVMLTGFTAQETTELTDKIKAIGGEIASDTNMTHIVAKEFRRTVKWYCAMHIAKYAVTPEWVNESFSSKWFLDEEKFWLSDPRKEQLFNFHIRQSIERAREHRVFNGYRFALLSEKVIPSPEVLEKIIRSGGGRFLTAMPSIKSLLSVKKQREEDPRSCWPVIIIANNDKSSLEQVRLLRESQLQCFSSELILNASVKQRLEFHHFMINPPQLPR</sequence>
<dbReference type="Pfam" id="PF12738">
    <property type="entry name" value="PTCB-BRCT"/>
    <property type="match status" value="2"/>
</dbReference>
<organism evidence="8">
    <name type="scientific">Oikopleura dioica</name>
    <name type="common">Tunicate</name>
    <dbReference type="NCBI Taxonomy" id="34765"/>
    <lineage>
        <taxon>Eukaryota</taxon>
        <taxon>Metazoa</taxon>
        <taxon>Chordata</taxon>
        <taxon>Tunicata</taxon>
        <taxon>Appendicularia</taxon>
        <taxon>Copelata</taxon>
        <taxon>Oikopleuridae</taxon>
        <taxon>Oikopleura</taxon>
    </lineage>
</organism>
<dbReference type="GO" id="GO:0006974">
    <property type="term" value="P:DNA damage response"/>
    <property type="evidence" value="ECO:0007669"/>
    <property type="project" value="UniProtKB-KW"/>
</dbReference>
<dbReference type="PROSITE" id="PS50172">
    <property type="entry name" value="BRCT"/>
    <property type="match status" value="3"/>
</dbReference>
<dbReference type="InterPro" id="IPR051579">
    <property type="entry name" value="DDR_Transcriptional_Reg"/>
</dbReference>
<dbReference type="PANTHER" id="PTHR23196:SF1">
    <property type="entry name" value="PAX-INTERACTING PROTEIN 1"/>
    <property type="match status" value="1"/>
</dbReference>
<evidence type="ECO:0000256" key="3">
    <source>
        <dbReference type="ARBA" id="ARBA00023242"/>
    </source>
</evidence>
<keyword evidence="3" id="KW-0539">Nucleus</keyword>
<dbReference type="OrthoDB" id="342264at2759"/>
<dbReference type="EMBL" id="FN653019">
    <property type="protein sequence ID" value="CBY22805.1"/>
    <property type="molecule type" value="Genomic_DNA"/>
</dbReference>
<feature type="compositionally biased region" description="Basic residues" evidence="6">
    <location>
        <begin position="222"/>
        <end position="231"/>
    </location>
</feature>
<evidence type="ECO:0000313" key="9">
    <source>
        <dbReference type="Proteomes" id="UP000001307"/>
    </source>
</evidence>
<gene>
    <name evidence="8" type="ORF">GSOID_T00013579001</name>
</gene>
<evidence type="ECO:0000313" key="8">
    <source>
        <dbReference type="EMBL" id="CBY22805.1"/>
    </source>
</evidence>
<feature type="compositionally biased region" description="Low complexity" evidence="6">
    <location>
        <begin position="201"/>
        <end position="212"/>
    </location>
</feature>
<dbReference type="CDD" id="cd00027">
    <property type="entry name" value="BRCT"/>
    <property type="match status" value="1"/>
</dbReference>
<feature type="compositionally biased region" description="Low complexity" evidence="6">
    <location>
        <begin position="295"/>
        <end position="310"/>
    </location>
</feature>
<dbReference type="InterPro" id="IPR036420">
    <property type="entry name" value="BRCT_dom_sf"/>
</dbReference>
<evidence type="ECO:0000256" key="6">
    <source>
        <dbReference type="SAM" id="MobiDB-lite"/>
    </source>
</evidence>
<feature type="domain" description="BRCT" evidence="7">
    <location>
        <begin position="1"/>
        <end position="92"/>
    </location>
</feature>
<comment type="subcellular location">
    <subcellularLocation>
        <location evidence="1">Nucleus</location>
    </subcellularLocation>
</comment>
<evidence type="ECO:0000256" key="1">
    <source>
        <dbReference type="ARBA" id="ARBA00004123"/>
    </source>
</evidence>
<dbReference type="CDD" id="cd17712">
    <property type="entry name" value="BRCT_PAXIP1_rpt5"/>
    <property type="match status" value="1"/>
</dbReference>
<feature type="compositionally biased region" description="Low complexity" evidence="6">
    <location>
        <begin position="249"/>
        <end position="265"/>
    </location>
</feature>
<feature type="compositionally biased region" description="Polar residues" evidence="6">
    <location>
        <begin position="274"/>
        <end position="285"/>
    </location>
</feature>
<dbReference type="InterPro" id="IPR001357">
    <property type="entry name" value="BRCT_dom"/>
</dbReference>
<dbReference type="Pfam" id="PF16589">
    <property type="entry name" value="BRCT_2"/>
    <property type="match status" value="1"/>
</dbReference>
<evidence type="ECO:0000259" key="7">
    <source>
        <dbReference type="PROSITE" id="PS50172"/>
    </source>
</evidence>
<dbReference type="SUPFAM" id="SSF52113">
    <property type="entry name" value="BRCT domain"/>
    <property type="match status" value="4"/>
</dbReference>
<evidence type="ECO:0000256" key="5">
    <source>
        <dbReference type="ARBA" id="ARBA00030146"/>
    </source>
</evidence>
<dbReference type="CDD" id="cd17710">
    <property type="entry name" value="BRCT_PAXIP1_rpt2"/>
    <property type="match status" value="1"/>
</dbReference>
<dbReference type="Proteomes" id="UP000001307">
    <property type="component" value="Unassembled WGS sequence"/>
</dbReference>
<dbReference type="CDD" id="cd18432">
    <property type="entry name" value="BRCT_PAXIP1_rpt6_like"/>
    <property type="match status" value="1"/>
</dbReference>
<proteinExistence type="predicted"/>
<dbReference type="GO" id="GO:0044666">
    <property type="term" value="C:MLL3/4 complex"/>
    <property type="evidence" value="ECO:0007669"/>
    <property type="project" value="TreeGrafter"/>
</dbReference>
<protein>
    <recommendedName>
        <fullName evidence="4">PAX-interacting protein 1</fullName>
    </recommendedName>
    <alternativeName>
        <fullName evidence="5">PAX transactivation activation domain-interacting protein</fullName>
    </alternativeName>
</protein>
<dbReference type="Pfam" id="PF16770">
    <property type="entry name" value="RTT107_BRCT_5"/>
    <property type="match status" value="1"/>
</dbReference>
<dbReference type="AlphaFoldDB" id="E4WYP1"/>
<dbReference type="InParanoid" id="E4WYP1"/>